<feature type="compositionally biased region" description="Polar residues" evidence="10">
    <location>
        <begin position="793"/>
        <end position="819"/>
    </location>
</feature>
<dbReference type="OrthoDB" id="1597724at2759"/>
<feature type="region of interest" description="Disordered" evidence="10">
    <location>
        <begin position="708"/>
        <end position="819"/>
    </location>
</feature>
<organism evidence="13 14">
    <name type="scientific">Tritrichomonas foetus</name>
    <dbReference type="NCBI Taxonomy" id="1144522"/>
    <lineage>
        <taxon>Eukaryota</taxon>
        <taxon>Metamonada</taxon>
        <taxon>Parabasalia</taxon>
        <taxon>Tritrichomonadida</taxon>
        <taxon>Tritrichomonadidae</taxon>
        <taxon>Tritrichomonas</taxon>
    </lineage>
</organism>
<feature type="topological domain" description="Cytoplasmic" evidence="9">
    <location>
        <begin position="682"/>
        <end position="819"/>
    </location>
</feature>
<keyword evidence="7 9" id="KW-0342">GTP-binding</keyword>
<dbReference type="VEuPathDB" id="TrichDB:TRFO_31250"/>
<dbReference type="Gene3D" id="3.40.50.300">
    <property type="entry name" value="P-loop containing nucleotide triphosphate hydrolases"/>
    <property type="match status" value="1"/>
</dbReference>
<evidence type="ECO:0000256" key="4">
    <source>
        <dbReference type="ARBA" id="ARBA00022801"/>
    </source>
</evidence>
<feature type="topological domain" description="Lumenal" evidence="9">
    <location>
        <begin position="658"/>
        <end position="660"/>
    </location>
</feature>
<evidence type="ECO:0000256" key="11">
    <source>
        <dbReference type="SAM" id="Phobius"/>
    </source>
</evidence>
<dbReference type="PROSITE" id="PS51715">
    <property type="entry name" value="G_GB1_RHD3"/>
    <property type="match status" value="1"/>
</dbReference>
<keyword evidence="6 9" id="KW-1133">Transmembrane helix</keyword>
<comment type="subcellular location">
    <subcellularLocation>
        <location evidence="1 9">Endoplasmic reticulum membrane</location>
        <topology evidence="1 9">Multi-pass membrane protein</topology>
    </subcellularLocation>
</comment>
<evidence type="ECO:0000256" key="8">
    <source>
        <dbReference type="ARBA" id="ARBA00023136"/>
    </source>
</evidence>
<accession>A0A1J4JSN9</accession>
<keyword evidence="8 9" id="KW-0472">Membrane</keyword>
<dbReference type="PANTHER" id="PTHR45923">
    <property type="entry name" value="PROTEIN SEY1"/>
    <property type="match status" value="1"/>
</dbReference>
<keyword evidence="3 9" id="KW-0547">Nucleotide-binding</keyword>
<feature type="compositionally biased region" description="Polar residues" evidence="10">
    <location>
        <begin position="718"/>
        <end position="759"/>
    </location>
</feature>
<protein>
    <recommendedName>
        <fullName evidence="9">Protein SEY1 homolog</fullName>
        <ecNumber evidence="9">3.6.5.-</ecNumber>
    </recommendedName>
</protein>
<dbReference type="Pfam" id="PF20428">
    <property type="entry name" value="Sey1_3HB"/>
    <property type="match status" value="2"/>
</dbReference>
<evidence type="ECO:0000256" key="9">
    <source>
        <dbReference type="HAMAP-Rule" id="MF_03109"/>
    </source>
</evidence>
<keyword evidence="4 9" id="KW-0378">Hydrolase</keyword>
<dbReference type="InterPro" id="IPR046758">
    <property type="entry name" value="Sey1/RHD3-like_3HB"/>
</dbReference>
<evidence type="ECO:0000256" key="5">
    <source>
        <dbReference type="ARBA" id="ARBA00022824"/>
    </source>
</evidence>
<comment type="similarity">
    <text evidence="9">Belongs to the TRAFAC class dynamin-like GTPase superfamily. GB1/RHD3 GTPase family. RHD3 subfamily.</text>
</comment>
<dbReference type="GeneID" id="94842527"/>
<dbReference type="InterPro" id="IPR027417">
    <property type="entry name" value="P-loop_NTPase"/>
</dbReference>
<dbReference type="Proteomes" id="UP000179807">
    <property type="component" value="Unassembled WGS sequence"/>
</dbReference>
<dbReference type="PANTHER" id="PTHR45923:SF2">
    <property type="entry name" value="PROTEIN SEY1"/>
    <property type="match status" value="1"/>
</dbReference>
<dbReference type="GO" id="GO:0005525">
    <property type="term" value="F:GTP binding"/>
    <property type="evidence" value="ECO:0007669"/>
    <property type="project" value="UniProtKB-UniRule"/>
</dbReference>
<evidence type="ECO:0000256" key="6">
    <source>
        <dbReference type="ARBA" id="ARBA00022989"/>
    </source>
</evidence>
<evidence type="ECO:0000256" key="7">
    <source>
        <dbReference type="ARBA" id="ARBA00023134"/>
    </source>
</evidence>
<dbReference type="GO" id="GO:0003924">
    <property type="term" value="F:GTPase activity"/>
    <property type="evidence" value="ECO:0007669"/>
    <property type="project" value="UniProtKB-UniRule"/>
</dbReference>
<dbReference type="InterPro" id="IPR008803">
    <property type="entry name" value="RHD3/Sey1"/>
</dbReference>
<reference evidence="13" key="1">
    <citation type="submission" date="2016-10" db="EMBL/GenBank/DDBJ databases">
        <authorList>
            <person name="Benchimol M."/>
            <person name="Almeida L.G."/>
            <person name="Vasconcelos A.T."/>
            <person name="Perreira-Neves A."/>
            <person name="Rosa I.A."/>
            <person name="Tasca T."/>
            <person name="Bogo M.R."/>
            <person name="de Souza W."/>
        </authorList>
    </citation>
    <scope>NUCLEOTIDE SEQUENCE [LARGE SCALE GENOMIC DNA]</scope>
    <source>
        <strain evidence="13">K</strain>
    </source>
</reference>
<dbReference type="InterPro" id="IPR030386">
    <property type="entry name" value="G_GB1_RHD3_dom"/>
</dbReference>
<comment type="function">
    <text evidence="9">Probable GTP-binding protein that may be involved in cell development.</text>
</comment>
<evidence type="ECO:0000313" key="14">
    <source>
        <dbReference type="Proteomes" id="UP000179807"/>
    </source>
</evidence>
<dbReference type="GO" id="GO:0005789">
    <property type="term" value="C:endoplasmic reticulum membrane"/>
    <property type="evidence" value="ECO:0007669"/>
    <property type="project" value="UniProtKB-SubCell"/>
</dbReference>
<name>A0A1J4JSN9_9EUKA</name>
<dbReference type="EMBL" id="MLAK01000894">
    <property type="protein sequence ID" value="OHT01778.1"/>
    <property type="molecule type" value="Genomic_DNA"/>
</dbReference>
<dbReference type="RefSeq" id="XP_068354914.1">
    <property type="nucleotide sequence ID" value="XM_068507823.1"/>
</dbReference>
<dbReference type="HAMAP" id="MF_03109">
    <property type="entry name" value="Sey1"/>
    <property type="match status" value="1"/>
</dbReference>
<evidence type="ECO:0000256" key="10">
    <source>
        <dbReference type="SAM" id="MobiDB-lite"/>
    </source>
</evidence>
<dbReference type="SUPFAM" id="SSF52540">
    <property type="entry name" value="P-loop containing nucleoside triphosphate hydrolases"/>
    <property type="match status" value="1"/>
</dbReference>
<keyword evidence="14" id="KW-1185">Reference proteome</keyword>
<dbReference type="CDD" id="cd01851">
    <property type="entry name" value="GBP"/>
    <property type="match status" value="1"/>
</dbReference>
<evidence type="ECO:0000256" key="1">
    <source>
        <dbReference type="ARBA" id="ARBA00004477"/>
    </source>
</evidence>
<feature type="domain" description="GB1/RHD3-type G" evidence="12">
    <location>
        <begin position="28"/>
        <end position="255"/>
    </location>
</feature>
<dbReference type="Pfam" id="PF05879">
    <property type="entry name" value="RHD3_GTPase"/>
    <property type="match status" value="1"/>
</dbReference>
<feature type="topological domain" description="Cytoplasmic" evidence="9">
    <location>
        <begin position="1"/>
        <end position="636"/>
    </location>
</feature>
<proteinExistence type="inferred from homology"/>
<evidence type="ECO:0000259" key="12">
    <source>
        <dbReference type="PROSITE" id="PS51715"/>
    </source>
</evidence>
<evidence type="ECO:0000313" key="13">
    <source>
        <dbReference type="EMBL" id="OHT01778.1"/>
    </source>
</evidence>
<evidence type="ECO:0000256" key="3">
    <source>
        <dbReference type="ARBA" id="ARBA00022741"/>
    </source>
</evidence>
<dbReference type="FunFam" id="3.40.50.300:FF:000727">
    <property type="entry name" value="Protein SEY1 homolog"/>
    <property type="match status" value="1"/>
</dbReference>
<comment type="caution">
    <text evidence="13">The sequence shown here is derived from an EMBL/GenBank/DDBJ whole genome shotgun (WGS) entry which is preliminary data.</text>
</comment>
<feature type="transmembrane region" description="Helical" evidence="11">
    <location>
        <begin position="656"/>
        <end position="677"/>
    </location>
</feature>
<feature type="compositionally biased region" description="Polar residues" evidence="10">
    <location>
        <begin position="774"/>
        <end position="784"/>
    </location>
</feature>
<feature type="binding site" evidence="9">
    <location>
        <begin position="38"/>
        <end position="45"/>
    </location>
    <ligand>
        <name>GTP</name>
        <dbReference type="ChEBI" id="CHEBI:37565"/>
    </ligand>
</feature>
<dbReference type="AlphaFoldDB" id="A0A1J4JSN9"/>
<keyword evidence="5 9" id="KW-0256">Endoplasmic reticulum</keyword>
<dbReference type="GO" id="GO:0016320">
    <property type="term" value="P:endoplasmic reticulum membrane fusion"/>
    <property type="evidence" value="ECO:0007669"/>
    <property type="project" value="TreeGrafter"/>
</dbReference>
<evidence type="ECO:0000256" key="2">
    <source>
        <dbReference type="ARBA" id="ARBA00022692"/>
    </source>
</evidence>
<gene>
    <name evidence="13" type="ORF">TRFO_31250</name>
</gene>
<sequence length="819" mass="94058">MAQIIDEDANIADGLQEYLQSIGITNSGLDYHIISIIGAQSSGKSTLLNHLFHTSFATMNEATGRQQTTKGIHAAYSKENKILVFDIEGSDSRERGDADSLFERKAALFALALSEVVMVNMWQNDIGRYNASSIPLLKTVFEVNLQLFSSESKCHLLFVIRDSTADQKIIEGQVKRDLEMIWSQLTLPSNLSGRPFEDFFIFHFFALPHLRLKRDEFDVAVGQLTNEFVDNQNDTYLFKEPTGKIIPGDGLYKYICGVWDAISQNKELNLPSQRRTLSNFRCEEFVKKALTQFQEETNTQIAEKLQGSLTITDFSQICNTLIDNAVSFYNENSQQYVQDIVDDKRNDLLAKMGEILFQYYQQNCKNYLVTNEQVFNSFLENDLSSDLRECEGWEQKALEQLNHCVKNLNDHVTNDVVRNYEWEFESGSFDEKLKQRMESKLEEMIKQLEDTIFSDCSNDYKESIDKDLESAPPNMWEILRNKMNESIKKTNSQINEIIQKNTVTERKCSSRISERYHKATISRVLVASRYVQQKMNLKFDEIFRQDKEGKTRSWNPDDDVCTIFEEARQAGIGVLRMFTACQLRQPGEKIPANDILTQQMINPITAQGLEDKFNDQIEKAYIDAVRIKESKRIRINIPTWMWVLFVVFGYPKIKYLIYHPVFIIILIILMGILYFAYRKGYLSIAYNYLREYATKGVKTGVKFIKGKAGKKKNRRANTSLSKQRTSQITRSATTPHPPGRTNSAHNLSAVKFQTGNEGSTKPRIQAPPIPKPNLEQSLQSTQNPLPKRKKSLNKNMTLRPTAQKKTSGMAPSTFTFDDE</sequence>
<dbReference type="EC" id="3.6.5.-" evidence="9"/>
<keyword evidence="2 9" id="KW-0812">Transmembrane</keyword>